<keyword evidence="4" id="KW-1185">Reference proteome</keyword>
<protein>
    <submittedName>
        <fullName evidence="2">DUF2993 domain-containing protein</fullName>
    </submittedName>
</protein>
<organism evidence="2 4">
    <name type="scientific">Saccharopolyspora gregorii</name>
    <dbReference type="NCBI Taxonomy" id="33914"/>
    <lineage>
        <taxon>Bacteria</taxon>
        <taxon>Bacillati</taxon>
        <taxon>Actinomycetota</taxon>
        <taxon>Actinomycetes</taxon>
        <taxon>Pseudonocardiales</taxon>
        <taxon>Pseudonocardiaceae</taxon>
        <taxon>Saccharopolyspora</taxon>
    </lineage>
</organism>
<reference evidence="2" key="1">
    <citation type="journal article" date="2014" name="Int. J. Syst. Evol. Microbiol.">
        <title>Complete genome of a new Firmicutes species belonging to the dominant human colonic microbiota ('Ruminococcus bicirculans') reveals two chromosomes and a selective capacity to utilize plant glucans.</title>
        <authorList>
            <consortium name="NISC Comparative Sequencing Program"/>
            <person name="Wegmann U."/>
            <person name="Louis P."/>
            <person name="Goesmann A."/>
            <person name="Henrissat B."/>
            <person name="Duncan S.H."/>
            <person name="Flint H.J."/>
        </authorList>
    </citation>
    <scope>NUCLEOTIDE SEQUENCE</scope>
    <source>
        <strain evidence="2">JCM 9687</strain>
    </source>
</reference>
<evidence type="ECO:0000256" key="1">
    <source>
        <dbReference type="SAM" id="MobiDB-lite"/>
    </source>
</evidence>
<sequence length="269" mass="28256">MKKLVVTLLLVLGLLVVADYGAASVAEYQVSQQVREQLELDEDPSVRVHGFPFLTQAVAGDYRDVELAAKAVRVGQLSELGVEANLHHARVPLSDVVGGTANEIQVDELVGRVKLKASDVGRFIGITDLTINPAPKDALDEPADDANEGSSGTAGTGTSDRSRAKVALDGSLDIAGNDVRVKVIAVLSLLNGQLTIEPKKLDIADQALSDIPLGDVFEKSILQQFTTTIDPGVLPFEVRPTAVRVERGALVMEGTAEDVTIGAGGVTTG</sequence>
<feature type="compositionally biased region" description="Low complexity" evidence="1">
    <location>
        <begin position="149"/>
        <end position="159"/>
    </location>
</feature>
<gene>
    <name evidence="2" type="ORF">GCM10020366_62320</name>
    <name evidence="3" type="ORF">GCM10020366_71150</name>
</gene>
<dbReference type="EMBL" id="BAAAYK010000038">
    <property type="protein sequence ID" value="GAA3364830.1"/>
    <property type="molecule type" value="Genomic_DNA"/>
</dbReference>
<evidence type="ECO:0000313" key="3">
    <source>
        <dbReference type="EMBL" id="GAA3366680.1"/>
    </source>
</evidence>
<dbReference type="RefSeq" id="WP_258344070.1">
    <property type="nucleotide sequence ID" value="NZ_BAAAYK010000038.1"/>
</dbReference>
<accession>A0ABP6S0P6</accession>
<dbReference type="EMBL" id="BAAAYK010000044">
    <property type="protein sequence ID" value="GAA3366680.1"/>
    <property type="molecule type" value="Genomic_DNA"/>
</dbReference>
<dbReference type="InterPro" id="IPR021373">
    <property type="entry name" value="DUF2993"/>
</dbReference>
<proteinExistence type="predicted"/>
<reference evidence="2" key="3">
    <citation type="submission" date="2023-12" db="EMBL/GenBank/DDBJ databases">
        <authorList>
            <person name="Sun Q."/>
            <person name="Inoue M."/>
        </authorList>
    </citation>
    <scope>NUCLEOTIDE SEQUENCE</scope>
    <source>
        <strain evidence="2">JCM 9687</strain>
    </source>
</reference>
<dbReference type="Proteomes" id="UP001500483">
    <property type="component" value="Unassembled WGS sequence"/>
</dbReference>
<dbReference type="Pfam" id="PF11209">
    <property type="entry name" value="LmeA"/>
    <property type="match status" value="1"/>
</dbReference>
<evidence type="ECO:0000313" key="2">
    <source>
        <dbReference type="EMBL" id="GAA3364830.1"/>
    </source>
</evidence>
<feature type="region of interest" description="Disordered" evidence="1">
    <location>
        <begin position="134"/>
        <end position="162"/>
    </location>
</feature>
<reference evidence="4" key="2">
    <citation type="journal article" date="2019" name="Int. J. Syst. Evol. Microbiol.">
        <title>The Global Catalogue of Microorganisms (GCM) 10K type strain sequencing project: providing services to taxonomists for standard genome sequencing and annotation.</title>
        <authorList>
            <consortium name="The Broad Institute Genomics Platform"/>
            <consortium name="The Broad Institute Genome Sequencing Center for Infectious Disease"/>
            <person name="Wu L."/>
            <person name="Ma J."/>
        </authorList>
    </citation>
    <scope>NUCLEOTIDE SEQUENCE [LARGE SCALE GENOMIC DNA]</scope>
    <source>
        <strain evidence="4">JCM 9687</strain>
    </source>
</reference>
<evidence type="ECO:0000313" key="4">
    <source>
        <dbReference type="Proteomes" id="UP001500483"/>
    </source>
</evidence>
<comment type="caution">
    <text evidence="2">The sequence shown here is derived from an EMBL/GenBank/DDBJ whole genome shotgun (WGS) entry which is preliminary data.</text>
</comment>
<name>A0ABP6S0P6_9PSEU</name>